<name>A0A7M4FHW4_CROPO</name>
<accession>A0A7M4FHW4</accession>
<dbReference type="GeneTree" id="ENSGT00960000189458"/>
<sequence>MTTATQGSSGREWLLPGAPHRGLPGSICLAAGKHLYPAPASQASAPTLPHVPSALTRTPTPSLPCPAQQAPALLHFPSFGAVKPTCLFPPPHPVRHGPSAPGMVRQTPGGPRVRGQPEAAAPMPRQPPPPQPPLDPASPSLQPPAETLTPASAPPPAGANFSVSCKAKSAFPDMTLMYWLANRSFVEKLLIHVSVCRKEPVGTGVVLQRELRFKAFSEQDLSTWFMCVVKSPAGLATATLQWQPATEEAAGTEGPGWDR</sequence>
<reference evidence="3" key="1">
    <citation type="submission" date="2025-08" db="UniProtKB">
        <authorList>
            <consortium name="Ensembl"/>
        </authorList>
    </citation>
    <scope>IDENTIFICATION</scope>
</reference>
<dbReference type="Proteomes" id="UP000594220">
    <property type="component" value="Unplaced"/>
</dbReference>
<proteinExistence type="predicted"/>
<dbReference type="Ensembl" id="ENSCPRT00005028200.1">
    <property type="protein sequence ID" value="ENSCPRP00005024152.1"/>
    <property type="gene ID" value="ENSCPRG00005016780.1"/>
</dbReference>
<feature type="domain" description="Ig-like" evidence="2">
    <location>
        <begin position="144"/>
        <end position="241"/>
    </location>
</feature>
<organism evidence="3 4">
    <name type="scientific">Crocodylus porosus</name>
    <name type="common">Saltwater crocodile</name>
    <name type="synonym">Estuarine crocodile</name>
    <dbReference type="NCBI Taxonomy" id="8502"/>
    <lineage>
        <taxon>Eukaryota</taxon>
        <taxon>Metazoa</taxon>
        <taxon>Chordata</taxon>
        <taxon>Craniata</taxon>
        <taxon>Vertebrata</taxon>
        <taxon>Euteleostomi</taxon>
        <taxon>Archelosauria</taxon>
        <taxon>Archosauria</taxon>
        <taxon>Crocodylia</taxon>
        <taxon>Longirostres</taxon>
        <taxon>Crocodylidae</taxon>
        <taxon>Crocodylus</taxon>
    </lineage>
</organism>
<evidence type="ECO:0000313" key="4">
    <source>
        <dbReference type="Proteomes" id="UP000594220"/>
    </source>
</evidence>
<dbReference type="AlphaFoldDB" id="A0A7M4FHW4"/>
<dbReference type="InterPro" id="IPR007110">
    <property type="entry name" value="Ig-like_dom"/>
</dbReference>
<evidence type="ECO:0000256" key="1">
    <source>
        <dbReference type="SAM" id="MobiDB-lite"/>
    </source>
</evidence>
<feature type="compositionally biased region" description="Pro residues" evidence="1">
    <location>
        <begin position="124"/>
        <end position="136"/>
    </location>
</feature>
<evidence type="ECO:0000259" key="2">
    <source>
        <dbReference type="PROSITE" id="PS50835"/>
    </source>
</evidence>
<dbReference type="GO" id="GO:0042007">
    <property type="term" value="F:interleukin-18 binding"/>
    <property type="evidence" value="ECO:0007669"/>
    <property type="project" value="InterPro"/>
</dbReference>
<reference evidence="3" key="2">
    <citation type="submission" date="2025-09" db="UniProtKB">
        <authorList>
            <consortium name="Ensembl"/>
        </authorList>
    </citation>
    <scope>IDENTIFICATION</scope>
</reference>
<dbReference type="PANTHER" id="PTHR14292">
    <property type="entry name" value="INTERLEUKIN-18-BINDING PROTEIN"/>
    <property type="match status" value="1"/>
</dbReference>
<dbReference type="PROSITE" id="PS50835">
    <property type="entry name" value="IG_LIKE"/>
    <property type="match status" value="1"/>
</dbReference>
<feature type="region of interest" description="Disordered" evidence="1">
    <location>
        <begin position="90"/>
        <end position="159"/>
    </location>
</feature>
<protein>
    <recommendedName>
        <fullName evidence="2">Ig-like domain-containing protein</fullName>
    </recommendedName>
</protein>
<dbReference type="Gene3D" id="2.60.40.10">
    <property type="entry name" value="Immunoglobulins"/>
    <property type="match status" value="1"/>
</dbReference>
<dbReference type="PANTHER" id="PTHR14292:SF2">
    <property type="entry name" value="INTERLEUKIN-18-BINDING PROTEIN"/>
    <property type="match status" value="1"/>
</dbReference>
<dbReference type="InterPro" id="IPR039681">
    <property type="entry name" value="IL18BP"/>
</dbReference>
<keyword evidence="4" id="KW-1185">Reference proteome</keyword>
<dbReference type="InterPro" id="IPR036179">
    <property type="entry name" value="Ig-like_dom_sf"/>
</dbReference>
<dbReference type="InterPro" id="IPR013783">
    <property type="entry name" value="Ig-like_fold"/>
</dbReference>
<evidence type="ECO:0000313" key="3">
    <source>
        <dbReference type="Ensembl" id="ENSCPRP00005024152.1"/>
    </source>
</evidence>
<dbReference type="SUPFAM" id="SSF48726">
    <property type="entry name" value="Immunoglobulin"/>
    <property type="match status" value="1"/>
</dbReference>